<reference evidence="2 3" key="1">
    <citation type="submission" date="2018-09" db="EMBL/GenBank/DDBJ databases">
        <title>The draft genome of Acinetobacter spp. strains.</title>
        <authorList>
            <person name="Qin J."/>
            <person name="Feng Y."/>
            <person name="Zong Z."/>
        </authorList>
    </citation>
    <scope>NUCLEOTIDE SEQUENCE [LARGE SCALE GENOMIC DNA]</scope>
    <source>
        <strain evidence="2 3">WCHAc060012</strain>
    </source>
</reference>
<keyword evidence="3" id="KW-1185">Reference proteome</keyword>
<gene>
    <name evidence="2" type="ORF">D7V32_07290</name>
</gene>
<accession>A0A3A8EC73</accession>
<dbReference type="Proteomes" id="UP000282388">
    <property type="component" value="Unassembled WGS sequence"/>
</dbReference>
<protein>
    <submittedName>
        <fullName evidence="2">DUF2059 domain-containing protein</fullName>
    </submittedName>
</protein>
<evidence type="ECO:0000313" key="2">
    <source>
        <dbReference type="EMBL" id="RKG31718.1"/>
    </source>
</evidence>
<name>A0A3A8EC73_9GAMM</name>
<dbReference type="AlphaFoldDB" id="A0A3A8EC73"/>
<evidence type="ECO:0000313" key="3">
    <source>
        <dbReference type="Proteomes" id="UP000282388"/>
    </source>
</evidence>
<feature type="domain" description="DUF2059" evidence="1">
    <location>
        <begin position="126"/>
        <end position="175"/>
    </location>
</feature>
<dbReference type="EMBL" id="RAXV01000013">
    <property type="protein sequence ID" value="RKG31718.1"/>
    <property type="molecule type" value="Genomic_DNA"/>
</dbReference>
<proteinExistence type="predicted"/>
<sequence length="207" mass="23966">MHETIIIKSRSQISKPYTREQKMKWNFPNKKTAVRNFLILCTLCSSPMLNAQTVQEKTLDHLIQLSNFSGMIVQSNRNLRPMFDSQAEEILKNHLGISHLSARQKDAALKISQLLQNTNEELVTDEKMLQLIRKHFKNTYSEEEAQAYIAFLSTPVGQAINQKSVLMLNNMMQETLTLSTEMMNNPHRQQHFNQQLSNIIQPLLLKN</sequence>
<dbReference type="Pfam" id="PF09832">
    <property type="entry name" value="DUF2059"/>
    <property type="match status" value="1"/>
</dbReference>
<dbReference type="InterPro" id="IPR018637">
    <property type="entry name" value="DUF2059"/>
</dbReference>
<evidence type="ECO:0000259" key="1">
    <source>
        <dbReference type="Pfam" id="PF09832"/>
    </source>
</evidence>
<organism evidence="2 3">
    <name type="scientific">Acinetobacter tianfuensis</name>
    <dbReference type="NCBI Taxonomy" id="2419603"/>
    <lineage>
        <taxon>Bacteria</taxon>
        <taxon>Pseudomonadati</taxon>
        <taxon>Pseudomonadota</taxon>
        <taxon>Gammaproteobacteria</taxon>
        <taxon>Moraxellales</taxon>
        <taxon>Moraxellaceae</taxon>
        <taxon>Acinetobacter</taxon>
    </lineage>
</organism>
<dbReference type="OrthoDB" id="6691539at2"/>
<comment type="caution">
    <text evidence="2">The sequence shown here is derived from an EMBL/GenBank/DDBJ whole genome shotgun (WGS) entry which is preliminary data.</text>
</comment>